<dbReference type="AlphaFoldDB" id="A0A822XXR5"/>
<dbReference type="GO" id="GO:0005524">
    <property type="term" value="F:ATP binding"/>
    <property type="evidence" value="ECO:0007669"/>
    <property type="project" value="UniProtKB-KW"/>
</dbReference>
<keyword evidence="2" id="KW-0677">Repeat</keyword>
<evidence type="ECO:0000256" key="1">
    <source>
        <dbReference type="ARBA" id="ARBA00022614"/>
    </source>
</evidence>
<evidence type="ECO:0000313" key="10">
    <source>
        <dbReference type="EMBL" id="DAD24812.1"/>
    </source>
</evidence>
<dbReference type="GO" id="GO:0006952">
    <property type="term" value="P:defense response"/>
    <property type="evidence" value="ECO:0007669"/>
    <property type="project" value="UniProtKB-KW"/>
</dbReference>
<dbReference type="Gene3D" id="1.20.5.4130">
    <property type="match status" value="1"/>
</dbReference>
<evidence type="ECO:0000259" key="9">
    <source>
        <dbReference type="Pfam" id="PF25019"/>
    </source>
</evidence>
<dbReference type="InterPro" id="IPR032675">
    <property type="entry name" value="LRR_dom_sf"/>
</dbReference>
<protein>
    <recommendedName>
        <fullName evidence="12">Disease resistance protein RGA3</fullName>
    </recommendedName>
</protein>
<evidence type="ECO:0000313" key="11">
    <source>
        <dbReference type="Proteomes" id="UP000607653"/>
    </source>
</evidence>
<dbReference type="InterPro" id="IPR002182">
    <property type="entry name" value="NB-ARC"/>
</dbReference>
<feature type="domain" description="Disease resistance protein winged helix" evidence="8">
    <location>
        <begin position="417"/>
        <end position="489"/>
    </location>
</feature>
<dbReference type="InterPro" id="IPR042197">
    <property type="entry name" value="Apaf_helical"/>
</dbReference>
<dbReference type="InterPro" id="IPR038005">
    <property type="entry name" value="RX-like_CC"/>
</dbReference>
<evidence type="ECO:0000256" key="4">
    <source>
        <dbReference type="ARBA" id="ARBA00022821"/>
    </source>
</evidence>
<name>A0A822XXR5_NELNU</name>
<dbReference type="CDD" id="cd14798">
    <property type="entry name" value="RX-CC_like"/>
    <property type="match status" value="1"/>
</dbReference>
<sequence>MAEALVSSVVSSVKPLLQREAGLVFSARQELEKLSSAFSSIQANLNDAERKKVKEEAVRDWLQKLKDVAYDVDDLLDEWQTEVIRSTESWSRVPDFVKQVCNLFLRCFCIDDQTDQAVVHFKMGISRGHRIKKIIERLDVISREKINFQLRVLFDKECIKELLFCESSSRTDSSTFPVVIPIVGMGGLGKTTLAQEIYNDGKVVSHFQLRIWVHVSENFDVKRITEAIINDVTGDNCGGQLNRLQKELRKRVKNKRFLLVLDDVWNPDDDKWKKLKLPLKDCKQGSRILVTTRSKNTAAIMGTNTTSGSAYNLQPLSENHCLSLFKKIAFEGEEKKGHKEFEDIAEAIAKKCGGVPLAIKTVASLLKSKNKKTDWKHILNSEIWDFPEVEDGIFPALSLSYYDLPPLLKPCFSYLAIFPKDYEIEKDKLIKLWMANGYIRSDRQQKDMEIIGGEYFDSLLERSLLEAVQQDHDGNVVRCKMNDLVHKLAQFVAKGEFLIIEMGDQSHLKIDARHSSLLVRHQMEKFVQLQPVVSLRSLLFIVFSNMKVPHPPDLFDHTRSLRVMDLSHTKIEELPASLGKLKHIRYLDFSFTYIKELPESVGSLFNLQTLKLNECIYLCRLPQGMVQMCNLRHLELEGTEEINYLPKGLIEKLGVFATLSRFIVGSACKIGELKHLNLVRGKLRIEKLERVENREEAREAELKNKQYLDALVLCCTDKRDDGEWTAVDRKEVERMEGVFEGLRPHTNLKELEIFSYIGYEFPSWMKDSSFQNLTKVALYYCNKCKQLPALGRLPSLEELYIWRMEDLKIIGDEFYGDGDGGIKGFRRLKKLTFAFLRNWEVWDLGEDEMPSLLALIIMDCHKLKELPKVFPGGLSSLNISGCAELKSLSDGLRRLHSLKTLDIYGCVQLKDLPDLRPSTKLEELNIKDCPFLSSKNNNEGEEWLKIAHVRRICIEGKQLQKASSLSLSLSKYRITDPLLLNC</sequence>
<dbReference type="InterPro" id="IPR036388">
    <property type="entry name" value="WH-like_DNA-bd_sf"/>
</dbReference>
<comment type="caution">
    <text evidence="10">The sequence shown here is derived from an EMBL/GenBank/DDBJ whole genome shotgun (WGS) entry which is preliminary data.</text>
</comment>
<keyword evidence="5" id="KW-0067">ATP-binding</keyword>
<evidence type="ECO:0000256" key="5">
    <source>
        <dbReference type="ARBA" id="ARBA00022840"/>
    </source>
</evidence>
<dbReference type="PRINTS" id="PR00364">
    <property type="entry name" value="DISEASERSIST"/>
</dbReference>
<keyword evidence="4" id="KW-0611">Plant defense</keyword>
<dbReference type="Gene3D" id="1.10.8.430">
    <property type="entry name" value="Helical domain of apoptotic protease-activating factors"/>
    <property type="match status" value="1"/>
</dbReference>
<dbReference type="SUPFAM" id="SSF52540">
    <property type="entry name" value="P-loop containing nucleoside triphosphate hydrolases"/>
    <property type="match status" value="1"/>
</dbReference>
<dbReference type="InterPro" id="IPR041118">
    <property type="entry name" value="Rx_N"/>
</dbReference>
<dbReference type="EMBL" id="DUZY01000001">
    <property type="protein sequence ID" value="DAD24812.1"/>
    <property type="molecule type" value="Genomic_DNA"/>
</dbReference>
<evidence type="ECO:0000259" key="7">
    <source>
        <dbReference type="Pfam" id="PF18052"/>
    </source>
</evidence>
<keyword evidence="1" id="KW-0433">Leucine-rich repeat</keyword>
<proteinExistence type="predicted"/>
<evidence type="ECO:0008006" key="12">
    <source>
        <dbReference type="Google" id="ProtNLM"/>
    </source>
</evidence>
<dbReference type="FunFam" id="3.40.50.300:FF:001091">
    <property type="entry name" value="Probable disease resistance protein At1g61300"/>
    <property type="match status" value="1"/>
</dbReference>
<dbReference type="Gene3D" id="1.10.10.10">
    <property type="entry name" value="Winged helix-like DNA-binding domain superfamily/Winged helix DNA-binding domain"/>
    <property type="match status" value="1"/>
</dbReference>
<dbReference type="PANTHER" id="PTHR36766:SF70">
    <property type="entry name" value="DISEASE RESISTANCE PROTEIN RGA4"/>
    <property type="match status" value="1"/>
</dbReference>
<accession>A0A822XXR5</accession>
<reference evidence="10 11" key="1">
    <citation type="journal article" date="2020" name="Mol. Biol. Evol.">
        <title>Distinct Expression and Methylation Patterns for Genes with Different Fates following a Single Whole-Genome Duplication in Flowering Plants.</title>
        <authorList>
            <person name="Shi T."/>
            <person name="Rahmani R.S."/>
            <person name="Gugger P.F."/>
            <person name="Wang M."/>
            <person name="Li H."/>
            <person name="Zhang Y."/>
            <person name="Li Z."/>
            <person name="Wang Q."/>
            <person name="Van de Peer Y."/>
            <person name="Marchal K."/>
            <person name="Chen J."/>
        </authorList>
    </citation>
    <scope>NUCLEOTIDE SEQUENCE [LARGE SCALE GENOMIC DNA]</scope>
    <source>
        <tissue evidence="10">Leaf</tissue>
    </source>
</reference>
<dbReference type="SUPFAM" id="SSF52058">
    <property type="entry name" value="L domain-like"/>
    <property type="match status" value="1"/>
</dbReference>
<dbReference type="GO" id="GO:0043531">
    <property type="term" value="F:ADP binding"/>
    <property type="evidence" value="ECO:0007669"/>
    <property type="project" value="InterPro"/>
</dbReference>
<dbReference type="Proteomes" id="UP000607653">
    <property type="component" value="Unassembled WGS sequence"/>
</dbReference>
<dbReference type="Pfam" id="PF23559">
    <property type="entry name" value="WHD_DRP"/>
    <property type="match status" value="1"/>
</dbReference>
<evidence type="ECO:0000256" key="2">
    <source>
        <dbReference type="ARBA" id="ARBA00022737"/>
    </source>
</evidence>
<keyword evidence="11" id="KW-1185">Reference proteome</keyword>
<dbReference type="Pfam" id="PF00931">
    <property type="entry name" value="NB-ARC"/>
    <property type="match status" value="1"/>
</dbReference>
<feature type="domain" description="Disease resistance N-terminal" evidence="7">
    <location>
        <begin position="6"/>
        <end position="92"/>
    </location>
</feature>
<gene>
    <name evidence="10" type="ORF">HUJ06_026276</name>
</gene>
<dbReference type="PANTHER" id="PTHR36766">
    <property type="entry name" value="PLANT BROAD-SPECTRUM MILDEW RESISTANCE PROTEIN RPW8"/>
    <property type="match status" value="1"/>
</dbReference>
<dbReference type="InterPro" id="IPR058922">
    <property type="entry name" value="WHD_DRP"/>
</dbReference>
<evidence type="ECO:0000259" key="6">
    <source>
        <dbReference type="Pfam" id="PF00931"/>
    </source>
</evidence>
<evidence type="ECO:0000259" key="8">
    <source>
        <dbReference type="Pfam" id="PF23559"/>
    </source>
</evidence>
<evidence type="ECO:0000256" key="3">
    <source>
        <dbReference type="ARBA" id="ARBA00022741"/>
    </source>
</evidence>
<keyword evidence="3" id="KW-0547">Nucleotide-binding</keyword>
<dbReference type="Pfam" id="PF25019">
    <property type="entry name" value="LRR_R13L1-DRL21"/>
    <property type="match status" value="1"/>
</dbReference>
<dbReference type="Pfam" id="PF18052">
    <property type="entry name" value="Rx_N"/>
    <property type="match status" value="1"/>
</dbReference>
<dbReference type="InterPro" id="IPR056789">
    <property type="entry name" value="LRR_R13L1-DRL21"/>
</dbReference>
<feature type="domain" description="R13L1/DRL21-like LRR repeat region" evidence="9">
    <location>
        <begin position="670"/>
        <end position="804"/>
    </location>
</feature>
<dbReference type="Gene3D" id="3.80.10.10">
    <property type="entry name" value="Ribonuclease Inhibitor"/>
    <property type="match status" value="2"/>
</dbReference>
<dbReference type="FunFam" id="1.10.10.10:FF:000322">
    <property type="entry name" value="Probable disease resistance protein At1g63360"/>
    <property type="match status" value="1"/>
</dbReference>
<organism evidence="10 11">
    <name type="scientific">Nelumbo nucifera</name>
    <name type="common">Sacred lotus</name>
    <dbReference type="NCBI Taxonomy" id="4432"/>
    <lineage>
        <taxon>Eukaryota</taxon>
        <taxon>Viridiplantae</taxon>
        <taxon>Streptophyta</taxon>
        <taxon>Embryophyta</taxon>
        <taxon>Tracheophyta</taxon>
        <taxon>Spermatophyta</taxon>
        <taxon>Magnoliopsida</taxon>
        <taxon>Proteales</taxon>
        <taxon>Nelumbonaceae</taxon>
        <taxon>Nelumbo</taxon>
    </lineage>
</organism>
<feature type="domain" description="NB-ARC" evidence="6">
    <location>
        <begin position="179"/>
        <end position="333"/>
    </location>
</feature>
<dbReference type="GO" id="GO:0051707">
    <property type="term" value="P:response to other organism"/>
    <property type="evidence" value="ECO:0007669"/>
    <property type="project" value="UniProtKB-ARBA"/>
</dbReference>
<dbReference type="Gene3D" id="3.40.50.300">
    <property type="entry name" value="P-loop containing nucleotide triphosphate hydrolases"/>
    <property type="match status" value="1"/>
</dbReference>
<dbReference type="InterPro" id="IPR027417">
    <property type="entry name" value="P-loop_NTPase"/>
</dbReference>